<proteinExistence type="predicted"/>
<protein>
    <submittedName>
        <fullName evidence="2">Uncharacterized protein</fullName>
    </submittedName>
</protein>
<organism evidence="2 3">
    <name type="scientific">Pyronema omphalodes (strain CBS 100304)</name>
    <name type="common">Pyronema confluens</name>
    <dbReference type="NCBI Taxonomy" id="1076935"/>
    <lineage>
        <taxon>Eukaryota</taxon>
        <taxon>Fungi</taxon>
        <taxon>Dikarya</taxon>
        <taxon>Ascomycota</taxon>
        <taxon>Pezizomycotina</taxon>
        <taxon>Pezizomycetes</taxon>
        <taxon>Pezizales</taxon>
        <taxon>Pyronemataceae</taxon>
        <taxon>Pyronema</taxon>
    </lineage>
</organism>
<evidence type="ECO:0000256" key="1">
    <source>
        <dbReference type="SAM" id="SignalP"/>
    </source>
</evidence>
<feature type="chain" id="PRO_5004651306" evidence="1">
    <location>
        <begin position="19"/>
        <end position="195"/>
    </location>
</feature>
<gene>
    <name evidence="2" type="ORF">PCON_04872</name>
</gene>
<reference evidence="2 3" key="1">
    <citation type="journal article" date="2013" name="PLoS Genet.">
        <title>The genome and development-dependent transcriptomes of Pyronema confluens: a window into fungal evolution.</title>
        <authorList>
            <person name="Traeger S."/>
            <person name="Altegoer F."/>
            <person name="Freitag M."/>
            <person name="Gabaldon T."/>
            <person name="Kempken F."/>
            <person name="Kumar A."/>
            <person name="Marcet-Houben M."/>
            <person name="Poggeler S."/>
            <person name="Stajich J.E."/>
            <person name="Nowrousian M."/>
        </authorList>
    </citation>
    <scope>NUCLEOTIDE SEQUENCE [LARGE SCALE GENOMIC DNA]</scope>
    <source>
        <strain evidence="3">CBS 100304</strain>
        <tissue evidence="2">Vegetative mycelium</tissue>
    </source>
</reference>
<feature type="signal peptide" evidence="1">
    <location>
        <begin position="1"/>
        <end position="18"/>
    </location>
</feature>
<evidence type="ECO:0000313" key="2">
    <source>
        <dbReference type="EMBL" id="CCX05285.1"/>
    </source>
</evidence>
<sequence>MLILQFLTSISLISLVASATTLAPVEYPFRLRVWKNWKGGPPYLDSQPEIDAWGDFIVNKTQGYAGFLSKLTPDPKRGELKGVDNPGQGYLQPLETPGHYQFKWARKYIPYIINQPGVLSQNFTRGGQDCGGNCGGITMRYNAKPYGQGIESGTWFVVPHPRHDPGVYLVRYTTDSGKYPLPTGAYYVYMWASDV</sequence>
<accession>U4L5F6</accession>
<keyword evidence="3" id="KW-1185">Reference proteome</keyword>
<dbReference type="OrthoDB" id="5321072at2759"/>
<evidence type="ECO:0000313" key="3">
    <source>
        <dbReference type="Proteomes" id="UP000018144"/>
    </source>
</evidence>
<dbReference type="AlphaFoldDB" id="U4L5F6"/>
<keyword evidence="1" id="KW-0732">Signal</keyword>
<dbReference type="Proteomes" id="UP000018144">
    <property type="component" value="Unassembled WGS sequence"/>
</dbReference>
<name>U4L5F6_PYROM</name>
<dbReference type="EMBL" id="HF935243">
    <property type="protein sequence ID" value="CCX05285.1"/>
    <property type="molecule type" value="Genomic_DNA"/>
</dbReference>